<keyword evidence="1" id="KW-0812">Transmembrane</keyword>
<dbReference type="SUPFAM" id="SSF56219">
    <property type="entry name" value="DNase I-like"/>
    <property type="match status" value="1"/>
</dbReference>
<dbReference type="Proteomes" id="UP000011910">
    <property type="component" value="Unassembled WGS sequence"/>
</dbReference>
<accession>M7NSI2</accession>
<dbReference type="OrthoDB" id="635146at2"/>
<dbReference type="GO" id="GO:0003824">
    <property type="term" value="F:catalytic activity"/>
    <property type="evidence" value="ECO:0007669"/>
    <property type="project" value="InterPro"/>
</dbReference>
<dbReference type="EMBL" id="AODQ01000003">
    <property type="protein sequence ID" value="EMR04650.1"/>
    <property type="molecule type" value="Genomic_DNA"/>
</dbReference>
<evidence type="ECO:0000256" key="1">
    <source>
        <dbReference type="SAM" id="Phobius"/>
    </source>
</evidence>
<dbReference type="Gene3D" id="3.60.10.10">
    <property type="entry name" value="Endonuclease/exonuclease/phosphatase"/>
    <property type="match status" value="1"/>
</dbReference>
<dbReference type="InterPro" id="IPR036691">
    <property type="entry name" value="Endo/exonu/phosph_ase_sf"/>
</dbReference>
<dbReference type="eggNOG" id="COG3568">
    <property type="taxonomic scope" value="Bacteria"/>
</dbReference>
<dbReference type="RefSeq" id="WP_009193665.1">
    <property type="nucleotide sequence ID" value="NZ_AODQ01000003.1"/>
</dbReference>
<gene>
    <name evidence="3" type="ORF">ADICEAN_00253</name>
</gene>
<feature type="domain" description="Endonuclease/exonuclease/phosphatase" evidence="2">
    <location>
        <begin position="92"/>
        <end position="299"/>
    </location>
</feature>
<dbReference type="STRING" id="1279009.ADICEAN_00253"/>
<feature type="transmembrane region" description="Helical" evidence="1">
    <location>
        <begin position="56"/>
        <end position="73"/>
    </location>
</feature>
<protein>
    <recommendedName>
        <fullName evidence="2">Endonuclease/exonuclease/phosphatase domain-containing protein</fullName>
    </recommendedName>
</protein>
<proteinExistence type="predicted"/>
<dbReference type="CDD" id="cd09084">
    <property type="entry name" value="EEP-2"/>
    <property type="match status" value="1"/>
</dbReference>
<evidence type="ECO:0000259" key="2">
    <source>
        <dbReference type="Pfam" id="PF03372"/>
    </source>
</evidence>
<reference evidence="3 4" key="1">
    <citation type="journal article" date="2013" name="Genome Announc.">
        <title>Draft Genome Sequence of Cesiribacter andamanensis Strain AMV16T, Isolated from a Soil Sample from a Mud Volcano in the Andaman Islands, India.</title>
        <authorList>
            <person name="Shivaji S."/>
            <person name="Ara S."/>
            <person name="Begum Z."/>
            <person name="Srinivas T.N."/>
            <person name="Singh A."/>
            <person name="Kumar Pinnaka A."/>
        </authorList>
    </citation>
    <scope>NUCLEOTIDE SEQUENCE [LARGE SCALE GENOMIC DNA]</scope>
    <source>
        <strain evidence="3 4">AMV16</strain>
    </source>
</reference>
<sequence length="320" mass="36119">MKALSVLLSSALFLSILALQVSPQFWWGIGVLAAAAPLLWGGTLLFVLLSFLRPSWWMAAPVGALLLGMGVFFDTLSFPGQKAEEAPGLEVLSYNLSHFNRPRTYLWPKDSGKLEKVQELQRFMDWTAGHPAAIKCFQEFYTYPQDPYFDADARLRAGGWQHAHLWVDTLQVNKSVFGLAIYSKYPILASGVVFQGSTSFNKGIWADIATPEGDTLRVINVHLESAQLQRTRRSSGGKKETLRNMLWVFRESMLHRSEQADKVLAFARSSPHPVLICGDFNSTPYSYTYKQLDKDYQNAFRKKGSGFGFTLNHPKLFFYV</sequence>
<name>M7NSI2_9BACT</name>
<dbReference type="AlphaFoldDB" id="M7NSI2"/>
<keyword evidence="1" id="KW-1133">Transmembrane helix</keyword>
<evidence type="ECO:0000313" key="4">
    <source>
        <dbReference type="Proteomes" id="UP000011910"/>
    </source>
</evidence>
<evidence type="ECO:0000313" key="3">
    <source>
        <dbReference type="EMBL" id="EMR04650.1"/>
    </source>
</evidence>
<organism evidence="3 4">
    <name type="scientific">Cesiribacter andamanensis AMV16</name>
    <dbReference type="NCBI Taxonomy" id="1279009"/>
    <lineage>
        <taxon>Bacteria</taxon>
        <taxon>Pseudomonadati</taxon>
        <taxon>Bacteroidota</taxon>
        <taxon>Cytophagia</taxon>
        <taxon>Cytophagales</taxon>
        <taxon>Cesiribacteraceae</taxon>
        <taxon>Cesiribacter</taxon>
    </lineage>
</organism>
<feature type="transmembrane region" description="Helical" evidence="1">
    <location>
        <begin position="28"/>
        <end position="49"/>
    </location>
</feature>
<keyword evidence="1" id="KW-0472">Membrane</keyword>
<dbReference type="InterPro" id="IPR005135">
    <property type="entry name" value="Endo/exonuclease/phosphatase"/>
</dbReference>
<comment type="caution">
    <text evidence="3">The sequence shown here is derived from an EMBL/GenBank/DDBJ whole genome shotgun (WGS) entry which is preliminary data.</text>
</comment>
<dbReference type="Pfam" id="PF03372">
    <property type="entry name" value="Exo_endo_phos"/>
    <property type="match status" value="1"/>
</dbReference>
<keyword evidence="4" id="KW-1185">Reference proteome</keyword>